<sequence>MLGDGDVDVVRDHAGFDDDHHVVVVDFEDLVHAFVGDDDAAEDGNRAARQAAPGPVRGDRDEFRVRELHDLGDLLRGPRSDDDLRHVRVLFDRRLVVGERLHLFLARDDVARADDRGEPFDDFGCHLVVVHLEPTSLERRSFRSGRISKRSPTMP</sequence>
<accession>A0A645EWE8</accession>
<dbReference type="EMBL" id="VSSQ01050743">
    <property type="protein sequence ID" value="MPN04823.1"/>
    <property type="molecule type" value="Genomic_DNA"/>
</dbReference>
<organism evidence="1">
    <name type="scientific">bioreactor metagenome</name>
    <dbReference type="NCBI Taxonomy" id="1076179"/>
    <lineage>
        <taxon>unclassified sequences</taxon>
        <taxon>metagenomes</taxon>
        <taxon>ecological metagenomes</taxon>
    </lineage>
</organism>
<evidence type="ECO:0000313" key="1">
    <source>
        <dbReference type="EMBL" id="MPN04823.1"/>
    </source>
</evidence>
<proteinExistence type="predicted"/>
<protein>
    <submittedName>
        <fullName evidence="1">Uncharacterized protein</fullName>
    </submittedName>
</protein>
<comment type="caution">
    <text evidence="1">The sequence shown here is derived from an EMBL/GenBank/DDBJ whole genome shotgun (WGS) entry which is preliminary data.</text>
</comment>
<dbReference type="AlphaFoldDB" id="A0A645EWE8"/>
<gene>
    <name evidence="1" type="ORF">SDC9_152071</name>
</gene>
<name>A0A645EWE8_9ZZZZ</name>
<reference evidence="1" key="1">
    <citation type="submission" date="2019-08" db="EMBL/GenBank/DDBJ databases">
        <authorList>
            <person name="Kucharzyk K."/>
            <person name="Murdoch R.W."/>
            <person name="Higgins S."/>
            <person name="Loffler F."/>
        </authorList>
    </citation>
    <scope>NUCLEOTIDE SEQUENCE</scope>
</reference>